<dbReference type="Proteomes" id="UP000601587">
    <property type="component" value="Unassembled WGS sequence"/>
</dbReference>
<dbReference type="RefSeq" id="WP_173004062.1">
    <property type="nucleotide sequence ID" value="NZ_WCGB01000005.1"/>
</dbReference>
<name>A0A9Q5C4M6_LACHE</name>
<evidence type="ECO:0000313" key="1">
    <source>
        <dbReference type="EMBL" id="NRN90958.1"/>
    </source>
</evidence>
<evidence type="ECO:0000313" key="2">
    <source>
        <dbReference type="Proteomes" id="UP000601587"/>
    </source>
</evidence>
<organism evidence="1 2">
    <name type="scientific">Lactobacillus helveticus</name>
    <name type="common">Lactobacillus suntoryeus</name>
    <dbReference type="NCBI Taxonomy" id="1587"/>
    <lineage>
        <taxon>Bacteria</taxon>
        <taxon>Bacillati</taxon>
        <taxon>Bacillota</taxon>
        <taxon>Bacilli</taxon>
        <taxon>Lactobacillales</taxon>
        <taxon>Lactobacillaceae</taxon>
        <taxon>Lactobacillus</taxon>
    </lineage>
</organism>
<comment type="caution">
    <text evidence="1">The sequence shown here is derived from an EMBL/GenBank/DDBJ whole genome shotgun (WGS) entry which is preliminary data.</text>
</comment>
<dbReference type="AlphaFoldDB" id="A0A9Q5C4M6"/>
<proteinExistence type="predicted"/>
<reference evidence="1" key="1">
    <citation type="submission" date="2019-09" db="EMBL/GenBank/DDBJ databases">
        <title>Comparative genomic analysis of Lactobacillus helveticus.</title>
        <authorList>
            <person name="Zhang H."/>
            <person name="Chen Y."/>
            <person name="Zhong Z."/>
        </authorList>
    </citation>
    <scope>NUCLEOTIDE SEQUENCE</scope>
    <source>
        <strain evidence="1">IMAU50013</strain>
    </source>
</reference>
<dbReference type="EMBL" id="WCGB01000005">
    <property type="protein sequence ID" value="NRN90958.1"/>
    <property type="molecule type" value="Genomic_DNA"/>
</dbReference>
<protein>
    <submittedName>
        <fullName evidence="1">Uncharacterized protein</fullName>
    </submittedName>
</protein>
<sequence length="159" mass="17618">MGLAIDGNNVNGIAVAGNAFISAENSMPNLVGQAIDFSKVPKDGTHKIYCFGWFGDDDIKKSDINNAFIPLSNPNSADQWNMISTIYGEAVIPANTSVAQDTPQYRAKNELFLSVLWTSTTNVSYTDWNDTSTKYCPIYVWVKYDDVKDYIIPTASHNF</sequence>
<accession>A0A9Q5C4M6</accession>
<gene>
    <name evidence="1" type="ORF">IMAU50013_00484</name>
</gene>